<dbReference type="SUPFAM" id="SSF89260">
    <property type="entry name" value="Collagen-binding domain"/>
    <property type="match status" value="1"/>
</dbReference>
<dbReference type="SUPFAM" id="SSF52743">
    <property type="entry name" value="Subtilisin-like"/>
    <property type="match status" value="1"/>
</dbReference>
<name>A0ABZ0QPM4_9FIRM</name>
<evidence type="ECO:0000256" key="4">
    <source>
        <dbReference type="ARBA" id="ARBA00022825"/>
    </source>
</evidence>
<evidence type="ECO:0000313" key="8">
    <source>
        <dbReference type="EMBL" id="WPD19454.1"/>
    </source>
</evidence>
<reference evidence="8 9" key="1">
    <citation type="submission" date="2023-08" db="EMBL/GenBank/DDBJ databases">
        <title>Genome sequence of Thermaerobacter compostii strain Ins1, a spore-forming filamentous bacterium isolated from a deep geothermal reservoir.</title>
        <authorList>
            <person name="Bregnard D."/>
            <person name="Gonzalez D."/>
            <person name="Junier P."/>
        </authorList>
    </citation>
    <scope>NUCLEOTIDE SEQUENCE [LARGE SCALE GENOMIC DNA]</scope>
    <source>
        <strain evidence="8 9">Ins1</strain>
    </source>
</reference>
<evidence type="ECO:0000256" key="2">
    <source>
        <dbReference type="ARBA" id="ARBA00022670"/>
    </source>
</evidence>
<keyword evidence="3" id="KW-0378">Hydrolase</keyword>
<dbReference type="Proteomes" id="UP001304683">
    <property type="component" value="Chromosome"/>
</dbReference>
<comment type="similarity">
    <text evidence="1 5">Belongs to the peptidase S8 family.</text>
</comment>
<dbReference type="Gene3D" id="2.60.120.380">
    <property type="match status" value="1"/>
</dbReference>
<dbReference type="InterPro" id="IPR007280">
    <property type="entry name" value="Peptidase_C_arc/bac"/>
</dbReference>
<dbReference type="PANTHER" id="PTHR43806:SF65">
    <property type="entry name" value="SERINE PROTEASE APRX"/>
    <property type="match status" value="1"/>
</dbReference>
<evidence type="ECO:0000256" key="5">
    <source>
        <dbReference type="PROSITE-ProRule" id="PRU01240"/>
    </source>
</evidence>
<accession>A0ABZ0QPM4</accession>
<dbReference type="PROSITE" id="PS51892">
    <property type="entry name" value="SUBTILASE"/>
    <property type="match status" value="1"/>
</dbReference>
<evidence type="ECO:0000313" key="9">
    <source>
        <dbReference type="Proteomes" id="UP001304683"/>
    </source>
</evidence>
<dbReference type="Pfam" id="PF00082">
    <property type="entry name" value="Peptidase_S8"/>
    <property type="match status" value="1"/>
</dbReference>
<gene>
    <name evidence="8" type="ORF">Q5761_01945</name>
</gene>
<dbReference type="InterPro" id="IPR036852">
    <property type="entry name" value="Peptidase_S8/S53_dom_sf"/>
</dbReference>
<proteinExistence type="inferred from homology"/>
<dbReference type="InterPro" id="IPR050131">
    <property type="entry name" value="Peptidase_S8_subtilisin-like"/>
</dbReference>
<keyword evidence="4" id="KW-0720">Serine protease</keyword>
<organism evidence="8 9">
    <name type="scientific">Thermaerobacter composti</name>
    <dbReference type="NCBI Taxonomy" id="554949"/>
    <lineage>
        <taxon>Bacteria</taxon>
        <taxon>Bacillati</taxon>
        <taxon>Bacillota</taxon>
        <taxon>Clostridia</taxon>
        <taxon>Eubacteriales</taxon>
        <taxon>Clostridiales Family XVII. Incertae Sedis</taxon>
        <taxon>Thermaerobacter</taxon>
    </lineage>
</organism>
<dbReference type="RefSeq" id="WP_318750980.1">
    <property type="nucleotide sequence ID" value="NZ_CP132508.1"/>
</dbReference>
<dbReference type="Pfam" id="PF04151">
    <property type="entry name" value="PPC"/>
    <property type="match status" value="1"/>
</dbReference>
<dbReference type="InterPro" id="IPR023828">
    <property type="entry name" value="Peptidase_S8_Ser-AS"/>
</dbReference>
<dbReference type="Gene3D" id="3.40.50.200">
    <property type="entry name" value="Peptidase S8/S53 domain"/>
    <property type="match status" value="1"/>
</dbReference>
<protein>
    <submittedName>
        <fullName evidence="8">S8 family serine peptidase</fullName>
    </submittedName>
</protein>
<evidence type="ECO:0000256" key="3">
    <source>
        <dbReference type="ARBA" id="ARBA00022801"/>
    </source>
</evidence>
<feature type="domain" description="Peptidase C-terminal archaeal/bacterial" evidence="7">
    <location>
        <begin position="207"/>
        <end position="283"/>
    </location>
</feature>
<dbReference type="PROSITE" id="PS00138">
    <property type="entry name" value="SUBTILASE_SER"/>
    <property type="match status" value="1"/>
</dbReference>
<evidence type="ECO:0000259" key="6">
    <source>
        <dbReference type="Pfam" id="PF00082"/>
    </source>
</evidence>
<keyword evidence="2" id="KW-0645">Protease</keyword>
<feature type="domain" description="Peptidase S8/S53" evidence="6">
    <location>
        <begin position="4"/>
        <end position="154"/>
    </location>
</feature>
<sequence>MVAGGIRIGNMSLGAAGCSDGTDSLSTAVNNAVTAGIVMMVAAGNEGPNRCTIGAPGAAASAVTVGAVYDPGERGWVLAEFSSRGPTADGRIKPDVTAPGRNITAAKAGSTSGYVTYSGTSMATPFIAGTAALMLDANYGLTPSQVKSLLTASGNVKDFGPGGKDIDWGAGISIAYNAVKAAGGYSGSFSDGLQHAYWAGSLSGSGDSDVYSVTVTDSSRPLGLTMNMASNPSCGIWSCSPDFDLYLYDPAGRLVARSEGTAREERILYQPTATGTYLVEVYSYAGSGSYHLDASYR</sequence>
<evidence type="ECO:0000259" key="7">
    <source>
        <dbReference type="Pfam" id="PF04151"/>
    </source>
</evidence>
<dbReference type="PROSITE" id="PS51257">
    <property type="entry name" value="PROKAR_LIPOPROTEIN"/>
    <property type="match status" value="1"/>
</dbReference>
<evidence type="ECO:0000256" key="1">
    <source>
        <dbReference type="ARBA" id="ARBA00011073"/>
    </source>
</evidence>
<keyword evidence="9" id="KW-1185">Reference proteome</keyword>
<comment type="caution">
    <text evidence="5">Lacks conserved residue(s) required for the propagation of feature annotation.</text>
</comment>
<dbReference type="EMBL" id="CP132508">
    <property type="protein sequence ID" value="WPD19454.1"/>
    <property type="molecule type" value="Genomic_DNA"/>
</dbReference>
<dbReference type="InterPro" id="IPR000209">
    <property type="entry name" value="Peptidase_S8/S53_dom"/>
</dbReference>
<dbReference type="PANTHER" id="PTHR43806">
    <property type="entry name" value="PEPTIDASE S8"/>
    <property type="match status" value="1"/>
</dbReference>